<evidence type="ECO:0000256" key="1">
    <source>
        <dbReference type="SAM" id="SignalP"/>
    </source>
</evidence>
<name>C0HES9_MAIZE</name>
<reference evidence="2" key="1">
    <citation type="journal article" date="2009" name="PLoS Genet.">
        <title>Sequencing, mapping, and analysis of 27,455 maize full-length cDNAs.</title>
        <authorList>
            <person name="Soderlund C."/>
            <person name="Descour A."/>
            <person name="Kudrna D."/>
            <person name="Bomhoff M."/>
            <person name="Boyd L."/>
            <person name="Currie J."/>
            <person name="Angelova A."/>
            <person name="Collura K."/>
            <person name="Wissotski M."/>
            <person name="Ashley E."/>
            <person name="Morrow D."/>
            <person name="Fernandes J."/>
            <person name="Walbot V."/>
            <person name="Yu Y."/>
        </authorList>
    </citation>
    <scope>NUCLEOTIDE SEQUENCE</scope>
    <source>
        <strain evidence="2">B73</strain>
    </source>
</reference>
<feature type="chain" id="PRO_5002898815" evidence="1">
    <location>
        <begin position="23"/>
        <end position="126"/>
    </location>
</feature>
<reference evidence="2" key="2">
    <citation type="submission" date="2012-06" db="EMBL/GenBank/DDBJ databases">
        <authorList>
            <person name="Yu Y."/>
            <person name="Currie J."/>
            <person name="Lomeli R."/>
            <person name="Angelova A."/>
            <person name="Collura K."/>
            <person name="Wissotski M."/>
            <person name="Campos D."/>
            <person name="Kudrna D."/>
            <person name="Golser W."/>
            <person name="Ashely E."/>
            <person name="Descour A."/>
            <person name="Fernandes J."/>
            <person name="Soderlund C."/>
            <person name="Walbot V."/>
        </authorList>
    </citation>
    <scope>NUCLEOTIDE SEQUENCE</scope>
    <source>
        <strain evidence="2">B73</strain>
    </source>
</reference>
<keyword evidence="1" id="KW-0732">Signal</keyword>
<protein>
    <submittedName>
        <fullName evidence="2">Uncharacterized protein</fullName>
    </submittedName>
</protein>
<accession>C0HES9</accession>
<dbReference type="AlphaFoldDB" id="C0HES9"/>
<proteinExistence type="evidence at transcript level"/>
<organism evidence="2">
    <name type="scientific">Zea mays</name>
    <name type="common">Maize</name>
    <dbReference type="NCBI Taxonomy" id="4577"/>
    <lineage>
        <taxon>Eukaryota</taxon>
        <taxon>Viridiplantae</taxon>
        <taxon>Streptophyta</taxon>
        <taxon>Embryophyta</taxon>
        <taxon>Tracheophyta</taxon>
        <taxon>Spermatophyta</taxon>
        <taxon>Magnoliopsida</taxon>
        <taxon>Liliopsida</taxon>
        <taxon>Poales</taxon>
        <taxon>Poaceae</taxon>
        <taxon>PACMAD clade</taxon>
        <taxon>Panicoideae</taxon>
        <taxon>Andropogonodae</taxon>
        <taxon>Andropogoneae</taxon>
        <taxon>Tripsacinae</taxon>
        <taxon>Zea</taxon>
    </lineage>
</organism>
<evidence type="ECO:0000313" key="2">
    <source>
        <dbReference type="EMBL" id="ACN25532.1"/>
    </source>
</evidence>
<sequence length="126" mass="13805">MKNRLPLALGLLLAPALHSVLPWDSLNSSANLVPRWRPCIAGTDGVAALYHEALDVAVEHSAVVVAASAEGQEVLRRAGHLVAEHLTLNVAQVHMQHYRLPHSHRESGTWHGIGYDRMQVERGDES</sequence>
<feature type="signal peptide" evidence="1">
    <location>
        <begin position="1"/>
        <end position="22"/>
    </location>
</feature>
<dbReference type="EMBL" id="BT060835">
    <property type="protein sequence ID" value="ACN25532.1"/>
    <property type="molecule type" value="mRNA"/>
</dbReference>